<evidence type="ECO:0000313" key="2">
    <source>
        <dbReference type="EMBL" id="KAJ1191133.1"/>
    </source>
</evidence>
<feature type="region of interest" description="Disordered" evidence="1">
    <location>
        <begin position="1"/>
        <end position="73"/>
    </location>
</feature>
<organism evidence="2 3">
    <name type="scientific">Pleurodeles waltl</name>
    <name type="common">Iberian ribbed newt</name>
    <dbReference type="NCBI Taxonomy" id="8319"/>
    <lineage>
        <taxon>Eukaryota</taxon>
        <taxon>Metazoa</taxon>
        <taxon>Chordata</taxon>
        <taxon>Craniata</taxon>
        <taxon>Vertebrata</taxon>
        <taxon>Euteleostomi</taxon>
        <taxon>Amphibia</taxon>
        <taxon>Batrachia</taxon>
        <taxon>Caudata</taxon>
        <taxon>Salamandroidea</taxon>
        <taxon>Salamandridae</taxon>
        <taxon>Pleurodelinae</taxon>
        <taxon>Pleurodeles</taxon>
    </lineage>
</organism>
<comment type="caution">
    <text evidence="2">The sequence shown here is derived from an EMBL/GenBank/DDBJ whole genome shotgun (WGS) entry which is preliminary data.</text>
</comment>
<proteinExistence type="predicted"/>
<evidence type="ECO:0000256" key="1">
    <source>
        <dbReference type="SAM" id="MobiDB-lite"/>
    </source>
</evidence>
<name>A0AAV7UQ02_PLEWA</name>
<dbReference type="Proteomes" id="UP001066276">
    <property type="component" value="Chromosome 2_2"/>
</dbReference>
<protein>
    <submittedName>
        <fullName evidence="2">Uncharacterized protein</fullName>
    </submittedName>
</protein>
<keyword evidence="3" id="KW-1185">Reference proteome</keyword>
<gene>
    <name evidence="2" type="ORF">NDU88_000449</name>
</gene>
<evidence type="ECO:0000313" key="3">
    <source>
        <dbReference type="Proteomes" id="UP001066276"/>
    </source>
</evidence>
<dbReference type="EMBL" id="JANPWB010000004">
    <property type="protein sequence ID" value="KAJ1191133.1"/>
    <property type="molecule type" value="Genomic_DNA"/>
</dbReference>
<sequence>MQPSDAPGVRSRMPVAPGGTSGASFPDPEFFCSAPRNDEKLDGAGTFKAPEEEQRRPPPLPQNQTTTVMLEKK</sequence>
<dbReference type="AlphaFoldDB" id="A0AAV7UQ02"/>
<reference evidence="2" key="1">
    <citation type="journal article" date="2022" name="bioRxiv">
        <title>Sequencing and chromosome-scale assembly of the giantPleurodeles waltlgenome.</title>
        <authorList>
            <person name="Brown T."/>
            <person name="Elewa A."/>
            <person name="Iarovenko S."/>
            <person name="Subramanian E."/>
            <person name="Araus A.J."/>
            <person name="Petzold A."/>
            <person name="Susuki M."/>
            <person name="Suzuki K.-i.T."/>
            <person name="Hayashi T."/>
            <person name="Toyoda A."/>
            <person name="Oliveira C."/>
            <person name="Osipova E."/>
            <person name="Leigh N.D."/>
            <person name="Simon A."/>
            <person name="Yun M.H."/>
        </authorList>
    </citation>
    <scope>NUCLEOTIDE SEQUENCE</scope>
    <source>
        <strain evidence="2">20211129_DDA</strain>
        <tissue evidence="2">Liver</tissue>
    </source>
</reference>
<accession>A0AAV7UQ02</accession>